<reference evidence="1 2" key="1">
    <citation type="submission" date="2019-07" db="EMBL/GenBank/DDBJ databases">
        <title>The First High-Quality Draft Genome Sequence of the Causal Agent of the Current Panama Disease Epidemic.</title>
        <authorList>
            <person name="Warmington R.J."/>
            <person name="Kay W."/>
            <person name="Jeffries A."/>
            <person name="Bebber D."/>
            <person name="Moore K."/>
            <person name="Studholme D.J."/>
        </authorList>
    </citation>
    <scope>NUCLEOTIDE SEQUENCE [LARGE SCALE GENOMIC DNA]</scope>
    <source>
        <strain evidence="1 2">TR4</strain>
    </source>
</reference>
<dbReference type="Proteomes" id="UP000321331">
    <property type="component" value="Unassembled WGS sequence"/>
</dbReference>
<organism evidence="1 2">
    <name type="scientific">Fusarium oxysporum f. sp. cubense</name>
    <dbReference type="NCBI Taxonomy" id="61366"/>
    <lineage>
        <taxon>Eukaryota</taxon>
        <taxon>Fungi</taxon>
        <taxon>Dikarya</taxon>
        <taxon>Ascomycota</taxon>
        <taxon>Pezizomycotina</taxon>
        <taxon>Sordariomycetes</taxon>
        <taxon>Hypocreomycetidae</taxon>
        <taxon>Hypocreales</taxon>
        <taxon>Nectriaceae</taxon>
        <taxon>Fusarium</taxon>
        <taxon>Fusarium oxysporum species complex</taxon>
    </lineage>
</organism>
<name>A0A5C6T825_FUSOC</name>
<evidence type="ECO:0000313" key="1">
    <source>
        <dbReference type="EMBL" id="TXC07073.1"/>
    </source>
</evidence>
<accession>A0A5C6T825</accession>
<dbReference type="EMBL" id="VMNF01000005">
    <property type="protein sequence ID" value="TXC07073.1"/>
    <property type="molecule type" value="Genomic_DNA"/>
</dbReference>
<gene>
    <name evidence="1" type="ORF">FocTR4_00003943</name>
</gene>
<sequence>MASNAVPDNSRSYQYCCQADRGLAGGANTWGFIRGTPGLESTKANLMKRKKEGQKKVKSHWVFMLINGEFTDEQWMTSHWQVWRPLQMFVRGNVI</sequence>
<evidence type="ECO:0000313" key="2">
    <source>
        <dbReference type="Proteomes" id="UP000321331"/>
    </source>
</evidence>
<dbReference type="AlphaFoldDB" id="A0A5C6T825"/>
<proteinExistence type="predicted"/>
<protein>
    <submittedName>
        <fullName evidence="1">Uncharacterized protein</fullName>
    </submittedName>
</protein>
<comment type="caution">
    <text evidence="1">The sequence shown here is derived from an EMBL/GenBank/DDBJ whole genome shotgun (WGS) entry which is preliminary data.</text>
</comment>